<gene>
    <name evidence="2" type="ORF">TrCOL_g1469</name>
</gene>
<protein>
    <submittedName>
        <fullName evidence="2">Uncharacterized protein</fullName>
    </submittedName>
</protein>
<evidence type="ECO:0000256" key="1">
    <source>
        <dbReference type="SAM" id="MobiDB-lite"/>
    </source>
</evidence>
<feature type="region of interest" description="Disordered" evidence="1">
    <location>
        <begin position="1"/>
        <end position="20"/>
    </location>
</feature>
<keyword evidence="3" id="KW-1185">Reference proteome</keyword>
<organism evidence="2 3">
    <name type="scientific">Triparma columacea</name>
    <dbReference type="NCBI Taxonomy" id="722753"/>
    <lineage>
        <taxon>Eukaryota</taxon>
        <taxon>Sar</taxon>
        <taxon>Stramenopiles</taxon>
        <taxon>Ochrophyta</taxon>
        <taxon>Bolidophyceae</taxon>
        <taxon>Parmales</taxon>
        <taxon>Triparmaceae</taxon>
        <taxon>Triparma</taxon>
    </lineage>
</organism>
<feature type="compositionally biased region" description="Low complexity" evidence="1">
    <location>
        <begin position="668"/>
        <end position="681"/>
    </location>
</feature>
<feature type="compositionally biased region" description="Basic and acidic residues" evidence="1">
    <location>
        <begin position="1"/>
        <end position="13"/>
    </location>
</feature>
<dbReference type="AlphaFoldDB" id="A0A9W7GJV3"/>
<reference evidence="3" key="1">
    <citation type="journal article" date="2023" name="Commun. Biol.">
        <title>Genome analysis of Parmales, the sister group of diatoms, reveals the evolutionary specialization of diatoms from phago-mixotrophs to photoautotrophs.</title>
        <authorList>
            <person name="Ban H."/>
            <person name="Sato S."/>
            <person name="Yoshikawa S."/>
            <person name="Yamada K."/>
            <person name="Nakamura Y."/>
            <person name="Ichinomiya M."/>
            <person name="Sato N."/>
            <person name="Blanc-Mathieu R."/>
            <person name="Endo H."/>
            <person name="Kuwata A."/>
            <person name="Ogata H."/>
        </authorList>
    </citation>
    <scope>NUCLEOTIDE SEQUENCE [LARGE SCALE GENOMIC DNA]</scope>
</reference>
<accession>A0A9W7GJV3</accession>
<evidence type="ECO:0000313" key="2">
    <source>
        <dbReference type="EMBL" id="GMI46219.1"/>
    </source>
</evidence>
<proteinExistence type="predicted"/>
<sequence>MASRSELIRKDLNSRQVSPPTTSFASADFESGALQSFHLLVQATAHDIVTVVVHRGSNSRVFGIVGRAVEQGGVVYGVELGRTNYGTSLGLPVDDRDLVSYEPSDASILRCESCLLHIIFVAQLEAVTGEPLEDYKDGDNLRTLLEIVDALTVPDTVSGPHSNALTLCFNTSKANFSTLLNTYTHAAGQHRGKRVRTGEFGVDGNIPLQAVAENDPGRAQALLRLAVNATQLGELRSNTAPGPTGEGVDATVVTTLQELVAGDREEKQNSLAMAKPYSVLRPFLDSLTVGDAASGMRALLTQNTGVMAKGIPVLAALTTTCLATHLSSLVAGAVPFPTWSFVIGGKSPAAVAASICSSFVFMGCEHGMASPHALAHCMGFSPLLMSSMVQQGPIPPGVAEFHRGCVSEDRIAISSVRAAVLGTLAASASLETVFGAQDALVGLLSSTAQALLVLGHRIDHCAMFQQIIWARTATQGERSFLTLLLKQVSTRVVTSLEKWGSDACSNPHPPTLSPLVDSNDMMALLLAFLKRDGEQLAALNSFHINVSSPAEAPASTSDAGRVPSKPAWACEPYLNSDGTLLQLGKLPRLGGSEDAIILQAMTSADRGLYGTSPCFYLHAVGFCADRACQRDHPTSNRISAAQLGHWGWTEAEVVDFDPSFRVKKKGQGAKAKAWSKSQGSASKKKQDKGGGEEGKAPSGA</sequence>
<comment type="caution">
    <text evidence="2">The sequence shown here is derived from an EMBL/GenBank/DDBJ whole genome shotgun (WGS) entry which is preliminary data.</text>
</comment>
<name>A0A9W7GJV3_9STRA</name>
<feature type="region of interest" description="Disordered" evidence="1">
    <location>
        <begin position="666"/>
        <end position="700"/>
    </location>
</feature>
<dbReference type="EMBL" id="BRYA01000287">
    <property type="protein sequence ID" value="GMI46219.1"/>
    <property type="molecule type" value="Genomic_DNA"/>
</dbReference>
<evidence type="ECO:0000313" key="3">
    <source>
        <dbReference type="Proteomes" id="UP001165065"/>
    </source>
</evidence>
<feature type="compositionally biased region" description="Basic and acidic residues" evidence="1">
    <location>
        <begin position="687"/>
        <end position="700"/>
    </location>
</feature>
<dbReference type="Proteomes" id="UP001165065">
    <property type="component" value="Unassembled WGS sequence"/>
</dbReference>